<evidence type="ECO:0000313" key="2">
    <source>
        <dbReference type="EMBL" id="AYD85460.1"/>
    </source>
</evidence>
<dbReference type="GeneID" id="55004072"/>
<dbReference type="InterPro" id="IPR003593">
    <property type="entry name" value="AAA+_ATPase"/>
</dbReference>
<proteinExistence type="predicted"/>
<dbReference type="Pfam" id="PF13538">
    <property type="entry name" value="UvrD_C_2"/>
    <property type="match status" value="1"/>
</dbReference>
<organism evidence="2 3">
    <name type="scientific">Escherichia phage FEC19</name>
    <dbReference type="NCBI Taxonomy" id="2315486"/>
    <lineage>
        <taxon>Viruses</taxon>
        <taxon>Duplodnaviria</taxon>
        <taxon>Heunggongvirae</taxon>
        <taxon>Uroviricota</taxon>
        <taxon>Caudoviricetes</taxon>
        <taxon>Lindbergviridae</taxon>
        <taxon>Wifcevirus</taxon>
        <taxon>Wifcevirus FEC19</taxon>
    </lineage>
</organism>
<dbReference type="Gene3D" id="3.40.50.300">
    <property type="entry name" value="P-loop containing nucleotide triphosphate hydrolases"/>
    <property type="match status" value="2"/>
</dbReference>
<dbReference type="PANTHER" id="PTHR43788">
    <property type="entry name" value="DNA2/NAM7 HELICASE FAMILY MEMBER"/>
    <property type="match status" value="1"/>
</dbReference>
<dbReference type="KEGG" id="vg:55004072"/>
<keyword evidence="2" id="KW-0347">Helicase</keyword>
<dbReference type="Proteomes" id="UP000268320">
    <property type="component" value="Genome"/>
</dbReference>
<accession>A0A386KJD0</accession>
<dbReference type="EMBL" id="MH816966">
    <property type="protein sequence ID" value="AYD85460.1"/>
    <property type="molecule type" value="Genomic_DNA"/>
</dbReference>
<dbReference type="CDD" id="cd18809">
    <property type="entry name" value="SF1_C_RecD"/>
    <property type="match status" value="1"/>
</dbReference>
<reference evidence="2 3" key="1">
    <citation type="submission" date="2018-08" db="EMBL/GenBank/DDBJ databases">
        <title>Characterization and Complete Genome Sequence Analysis of a Lytic Bacteriophage FEC19 infecting Escherichia coli O157:H7.</title>
        <authorList>
            <person name="Fan C."/>
            <person name="Zhao C."/>
            <person name="Tie D."/>
            <person name="Sun Y."/>
        </authorList>
    </citation>
    <scope>NUCLEOTIDE SEQUENCE [LARGE SCALE GENOMIC DNA]</scope>
</reference>
<keyword evidence="2" id="KW-0067">ATP-binding</keyword>
<dbReference type="RefSeq" id="YP_009812997.1">
    <property type="nucleotide sequence ID" value="NC_048073.1"/>
</dbReference>
<protein>
    <submittedName>
        <fullName evidence="2">RecD-like DNA helicase</fullName>
    </submittedName>
</protein>
<keyword evidence="3" id="KW-1185">Reference proteome</keyword>
<dbReference type="GO" id="GO:0004386">
    <property type="term" value="F:helicase activity"/>
    <property type="evidence" value="ECO:0007669"/>
    <property type="project" value="UniProtKB-KW"/>
</dbReference>
<dbReference type="InterPro" id="IPR027417">
    <property type="entry name" value="P-loop_NTPase"/>
</dbReference>
<evidence type="ECO:0000313" key="3">
    <source>
        <dbReference type="Proteomes" id="UP000268320"/>
    </source>
</evidence>
<feature type="domain" description="AAA+ ATPase" evidence="1">
    <location>
        <begin position="38"/>
        <end position="258"/>
    </location>
</feature>
<dbReference type="InterPro" id="IPR027785">
    <property type="entry name" value="UvrD-like_helicase_C"/>
</dbReference>
<name>A0A386KJD0_9CAUD</name>
<sequence>MNIPEFNNEPVIQFNAQQIDAIEKAVAWYKRLQDGKTTKRVFFIAGYAGTGKTSIAREIVRRCVGEYGAIYIAPTGKAASRLKQKGCRGAKTLHQFIYNVRGVNDDNEPIFSRKSKLDEKPHLVVLDEASMVGEWDTERLLDHRIPVLALGDIGQVPPVKAAAYFTEDAVDVLLTEIMRQGKESNIIRASFFVRQGNRLPPREYDDVKVLAESPRVTALKKFMGEDDQIICSYNSTKDKWNSLLRQVSGRITPMPGIGEKVICTFNQHGPGFCNGEQGIVISYEPVPDFERDEDESNEIMYVNLRSLTDGKDIKVKINPLSFSTDQEVRKEAQRAVGGMDYGYVITVHKSQGSEWDNVCVLEEILRGVPYAKMMYTAITRAKKNLTVYRDLKAR</sequence>
<keyword evidence="2" id="KW-0547">Nucleotide-binding</keyword>
<keyword evidence="2" id="KW-0378">Hydrolase</keyword>
<dbReference type="Pfam" id="PF13604">
    <property type="entry name" value="AAA_30"/>
    <property type="match status" value="1"/>
</dbReference>
<dbReference type="SUPFAM" id="SSF52540">
    <property type="entry name" value="P-loop containing nucleoside triphosphate hydrolases"/>
    <property type="match status" value="1"/>
</dbReference>
<dbReference type="InterPro" id="IPR050534">
    <property type="entry name" value="Coronavir_polyprotein_1ab"/>
</dbReference>
<evidence type="ECO:0000259" key="1">
    <source>
        <dbReference type="SMART" id="SM00382"/>
    </source>
</evidence>
<dbReference type="SMART" id="SM00382">
    <property type="entry name" value="AAA"/>
    <property type="match status" value="1"/>
</dbReference>